<dbReference type="InParanoid" id="A0A2P6NB42"/>
<evidence type="ECO:0000256" key="2">
    <source>
        <dbReference type="SAM" id="Phobius"/>
    </source>
</evidence>
<evidence type="ECO:0000313" key="5">
    <source>
        <dbReference type="Proteomes" id="UP000241769"/>
    </source>
</evidence>
<keyword evidence="2" id="KW-1133">Transmembrane helix</keyword>
<keyword evidence="5" id="KW-1185">Reference proteome</keyword>
<keyword evidence="2" id="KW-0812">Transmembrane</keyword>
<dbReference type="EMBL" id="MDYQ01000129">
    <property type="protein sequence ID" value="PRP81166.1"/>
    <property type="molecule type" value="Genomic_DNA"/>
</dbReference>
<feature type="compositionally biased region" description="Low complexity" evidence="1">
    <location>
        <begin position="387"/>
        <end position="401"/>
    </location>
</feature>
<feature type="transmembrane region" description="Helical" evidence="2">
    <location>
        <begin position="236"/>
        <end position="257"/>
    </location>
</feature>
<proteinExistence type="predicted"/>
<sequence>MQRATLLLFFLVATVLAQQASNDTSTTTPSSLISSDCNVANPNCDGKGVCQSDGSCRCYYGWFGVDPTTAAALNMSAANCIFSARDIPIFGDKPINHIRITVGVLFGILTVLVLYRNILEYACSMGTHDVGAQWITRWNMGLLAAYSIWMLMQCIDFVGMFHLMSMEGYYLLFFFKDVFRLIIFCSLLFHWAELYYSSIRKMKNVEMLRKIKPGYEGNLTMEDVLLKLNFATKFRFAYVAITVIAIIIFIGAMVVWFKARTMALWSNYLLFYYSFYAAAWILFSLGYVFYGLRLLTIIPVVLKGKVVSVMVLLVLFAVAALVTACSALYVIVRPFTDIRAFHILTVTYALEWLSAFCASNIFMPFWQWHRWFNPRLIRSMVARGGRVTSSTEGSSSKSNGGPEVEMNV</sequence>
<feature type="region of interest" description="Disordered" evidence="1">
    <location>
        <begin position="387"/>
        <end position="408"/>
    </location>
</feature>
<feature type="transmembrane region" description="Helical" evidence="2">
    <location>
        <begin position="169"/>
        <end position="192"/>
    </location>
</feature>
<reference evidence="4 5" key="1">
    <citation type="journal article" date="2018" name="Genome Biol. Evol.">
        <title>Multiple Roots of Fruiting Body Formation in Amoebozoa.</title>
        <authorList>
            <person name="Hillmann F."/>
            <person name="Forbes G."/>
            <person name="Novohradska S."/>
            <person name="Ferling I."/>
            <person name="Riege K."/>
            <person name="Groth M."/>
            <person name="Westermann M."/>
            <person name="Marz M."/>
            <person name="Spaller T."/>
            <person name="Winckler T."/>
            <person name="Schaap P."/>
            <person name="Glockner G."/>
        </authorList>
    </citation>
    <scope>NUCLEOTIDE SEQUENCE [LARGE SCALE GENOMIC DNA]</scope>
    <source>
        <strain evidence="4 5">Jena</strain>
    </source>
</reference>
<evidence type="ECO:0000256" key="3">
    <source>
        <dbReference type="SAM" id="SignalP"/>
    </source>
</evidence>
<name>A0A2P6NB42_9EUKA</name>
<accession>A0A2P6NB42</accession>
<feature type="signal peptide" evidence="3">
    <location>
        <begin position="1"/>
        <end position="17"/>
    </location>
</feature>
<feature type="transmembrane region" description="Helical" evidence="2">
    <location>
        <begin position="343"/>
        <end position="366"/>
    </location>
</feature>
<organism evidence="4 5">
    <name type="scientific">Planoprotostelium fungivorum</name>
    <dbReference type="NCBI Taxonomy" id="1890364"/>
    <lineage>
        <taxon>Eukaryota</taxon>
        <taxon>Amoebozoa</taxon>
        <taxon>Evosea</taxon>
        <taxon>Variosea</taxon>
        <taxon>Cavosteliida</taxon>
        <taxon>Cavosteliaceae</taxon>
        <taxon>Planoprotostelium</taxon>
    </lineage>
</organism>
<evidence type="ECO:0000256" key="1">
    <source>
        <dbReference type="SAM" id="MobiDB-lite"/>
    </source>
</evidence>
<keyword evidence="2" id="KW-0472">Membrane</keyword>
<dbReference type="Proteomes" id="UP000241769">
    <property type="component" value="Unassembled WGS sequence"/>
</dbReference>
<feature type="transmembrane region" description="Helical" evidence="2">
    <location>
        <begin position="307"/>
        <end position="331"/>
    </location>
</feature>
<protein>
    <submittedName>
        <fullName evidence="4">Uncharacterized protein</fullName>
    </submittedName>
</protein>
<feature type="chain" id="PRO_5015168782" evidence="3">
    <location>
        <begin position="18"/>
        <end position="408"/>
    </location>
</feature>
<comment type="caution">
    <text evidence="4">The sequence shown here is derived from an EMBL/GenBank/DDBJ whole genome shotgun (WGS) entry which is preliminary data.</text>
</comment>
<feature type="transmembrane region" description="Helical" evidence="2">
    <location>
        <begin position="269"/>
        <end position="295"/>
    </location>
</feature>
<evidence type="ECO:0000313" key="4">
    <source>
        <dbReference type="EMBL" id="PRP81166.1"/>
    </source>
</evidence>
<dbReference type="AlphaFoldDB" id="A0A2P6NB42"/>
<gene>
    <name evidence="4" type="ORF">PROFUN_02000</name>
</gene>
<feature type="transmembrane region" description="Helical" evidence="2">
    <location>
        <begin position="98"/>
        <end position="119"/>
    </location>
</feature>
<keyword evidence="3" id="KW-0732">Signal</keyword>
<feature type="transmembrane region" description="Helical" evidence="2">
    <location>
        <begin position="140"/>
        <end position="163"/>
    </location>
</feature>